<keyword evidence="5 6" id="KW-0472">Membrane</keyword>
<gene>
    <name evidence="7" type="primary">leuE_2</name>
    <name evidence="7" type="ORF">SAMEA3906487_03304</name>
</gene>
<organism evidence="7 8">
    <name type="scientific">Bordetella trematum</name>
    <dbReference type="NCBI Taxonomy" id="123899"/>
    <lineage>
        <taxon>Bacteria</taxon>
        <taxon>Pseudomonadati</taxon>
        <taxon>Pseudomonadota</taxon>
        <taxon>Betaproteobacteria</taxon>
        <taxon>Burkholderiales</taxon>
        <taxon>Alcaligenaceae</taxon>
        <taxon>Bordetella</taxon>
    </lineage>
</organism>
<evidence type="ECO:0000256" key="1">
    <source>
        <dbReference type="ARBA" id="ARBA00004651"/>
    </source>
</evidence>
<proteinExistence type="predicted"/>
<dbReference type="InterPro" id="IPR001123">
    <property type="entry name" value="LeuE-type"/>
</dbReference>
<name>A0A157K4G7_9BORD</name>
<dbReference type="GeneID" id="56589457"/>
<dbReference type="AlphaFoldDB" id="A0A157K4G7"/>
<dbReference type="Pfam" id="PF01810">
    <property type="entry name" value="LysE"/>
    <property type="match status" value="1"/>
</dbReference>
<dbReference type="EMBL" id="LT546645">
    <property type="protein sequence ID" value="SAI72599.1"/>
    <property type="molecule type" value="Genomic_DNA"/>
</dbReference>
<dbReference type="PATRIC" id="fig|123899.6.peg.3301"/>
<feature type="transmembrane region" description="Helical" evidence="6">
    <location>
        <begin position="74"/>
        <end position="91"/>
    </location>
</feature>
<feature type="transmembrane region" description="Helical" evidence="6">
    <location>
        <begin position="6"/>
        <end position="28"/>
    </location>
</feature>
<evidence type="ECO:0000256" key="4">
    <source>
        <dbReference type="ARBA" id="ARBA00022989"/>
    </source>
</evidence>
<keyword evidence="4 6" id="KW-1133">Transmembrane helix</keyword>
<keyword evidence="3 6" id="KW-0812">Transmembrane</keyword>
<feature type="transmembrane region" description="Helical" evidence="6">
    <location>
        <begin position="148"/>
        <end position="172"/>
    </location>
</feature>
<dbReference type="GO" id="GO:0015171">
    <property type="term" value="F:amino acid transmembrane transporter activity"/>
    <property type="evidence" value="ECO:0007669"/>
    <property type="project" value="TreeGrafter"/>
</dbReference>
<evidence type="ECO:0000256" key="3">
    <source>
        <dbReference type="ARBA" id="ARBA00022692"/>
    </source>
</evidence>
<dbReference type="PANTHER" id="PTHR30086:SF20">
    <property type="entry name" value="ARGININE EXPORTER PROTEIN ARGO-RELATED"/>
    <property type="match status" value="1"/>
</dbReference>
<keyword evidence="2" id="KW-1003">Cell membrane</keyword>
<dbReference type="RefSeq" id="WP_033534720.1">
    <property type="nucleotide sequence ID" value="NZ_CP016340.1"/>
</dbReference>
<keyword evidence="8" id="KW-1185">Reference proteome</keyword>
<sequence length="205" mass="21256">MDFSTLLLFSAAVIPLVCTPGPDILFIASQALGAGTAAGLRATAGVVLGYGVHSLLVALGLAALVAASPVLFEIIRWIGIAYLLYLAYLLGRSSLRAGALEAAAPQAQRPLRKGLLTSLLNPKGMMVYLAILPQFMDPQSGDSTVQAVLLSAVFMAWCTVIYSLVGIGLGRLGAQGLSSARRRLVDGTAGALILLAAGFMALMQR</sequence>
<dbReference type="KEGG" id="btrm:SAMEA390648703304"/>
<dbReference type="PANTHER" id="PTHR30086">
    <property type="entry name" value="ARGININE EXPORTER PROTEIN ARGO"/>
    <property type="match status" value="1"/>
</dbReference>
<dbReference type="PIRSF" id="PIRSF006324">
    <property type="entry name" value="LeuE"/>
    <property type="match status" value="1"/>
</dbReference>
<dbReference type="Proteomes" id="UP000076825">
    <property type="component" value="Chromosome 1"/>
</dbReference>
<feature type="transmembrane region" description="Helical" evidence="6">
    <location>
        <begin position="40"/>
        <end position="68"/>
    </location>
</feature>
<evidence type="ECO:0000256" key="6">
    <source>
        <dbReference type="SAM" id="Phobius"/>
    </source>
</evidence>
<comment type="subcellular location">
    <subcellularLocation>
        <location evidence="1">Cell membrane</location>
        <topology evidence="1">Multi-pass membrane protein</topology>
    </subcellularLocation>
</comment>
<evidence type="ECO:0000313" key="8">
    <source>
        <dbReference type="Proteomes" id="UP000076825"/>
    </source>
</evidence>
<protein>
    <submittedName>
        <fullName evidence="7">Amino acid efflux protein</fullName>
    </submittedName>
</protein>
<dbReference type="GO" id="GO:0005886">
    <property type="term" value="C:plasma membrane"/>
    <property type="evidence" value="ECO:0007669"/>
    <property type="project" value="UniProtKB-SubCell"/>
</dbReference>
<evidence type="ECO:0000256" key="2">
    <source>
        <dbReference type="ARBA" id="ARBA00022475"/>
    </source>
</evidence>
<dbReference type="eggNOG" id="COG1280">
    <property type="taxonomic scope" value="Bacteria"/>
</dbReference>
<dbReference type="OrthoDB" id="9804822at2"/>
<feature type="transmembrane region" description="Helical" evidence="6">
    <location>
        <begin position="184"/>
        <end position="203"/>
    </location>
</feature>
<reference evidence="7 8" key="1">
    <citation type="submission" date="2016-04" db="EMBL/GenBank/DDBJ databases">
        <authorList>
            <consortium name="Pathogen Informatics"/>
        </authorList>
    </citation>
    <scope>NUCLEOTIDE SEQUENCE [LARGE SCALE GENOMIC DNA]</scope>
    <source>
        <strain evidence="7 8">H044680328</strain>
    </source>
</reference>
<evidence type="ECO:0000313" key="7">
    <source>
        <dbReference type="EMBL" id="SAI72599.1"/>
    </source>
</evidence>
<accession>A0A157K4G7</accession>
<evidence type="ECO:0000256" key="5">
    <source>
        <dbReference type="ARBA" id="ARBA00023136"/>
    </source>
</evidence>